<dbReference type="Pfam" id="PF00621">
    <property type="entry name" value="RhoGEF"/>
    <property type="match status" value="1"/>
</dbReference>
<dbReference type="PANTHER" id="PTHR12845:SF7">
    <property type="entry name" value="RHO GUANINE NUCLEOTIDE EXCHANGE FACTOR 15"/>
    <property type="match status" value="1"/>
</dbReference>
<evidence type="ECO:0000313" key="9">
    <source>
        <dbReference type="RefSeq" id="XP_030631892.1"/>
    </source>
</evidence>
<keyword evidence="8" id="KW-1185">Reference proteome</keyword>
<evidence type="ECO:0000256" key="1">
    <source>
        <dbReference type="ARBA" id="ARBA00022443"/>
    </source>
</evidence>
<feature type="compositionally biased region" description="Basic and acidic residues" evidence="4">
    <location>
        <begin position="262"/>
        <end position="274"/>
    </location>
</feature>
<dbReference type="SMART" id="SM00325">
    <property type="entry name" value="RhoGEF"/>
    <property type="match status" value="1"/>
</dbReference>
<dbReference type="SUPFAM" id="SSF50729">
    <property type="entry name" value="PH domain-like"/>
    <property type="match status" value="1"/>
</dbReference>
<evidence type="ECO:0000256" key="4">
    <source>
        <dbReference type="SAM" id="MobiDB-lite"/>
    </source>
</evidence>
<feature type="domain" description="DH" evidence="7">
    <location>
        <begin position="565"/>
        <end position="749"/>
    </location>
</feature>
<dbReference type="InterPro" id="IPR001849">
    <property type="entry name" value="PH_domain"/>
</dbReference>
<dbReference type="PROSITE" id="PS50002">
    <property type="entry name" value="SH3"/>
    <property type="match status" value="1"/>
</dbReference>
<keyword evidence="2" id="KW-0344">Guanine-nucleotide releasing factor</keyword>
<evidence type="ECO:0000256" key="3">
    <source>
        <dbReference type="PROSITE-ProRule" id="PRU00192"/>
    </source>
</evidence>
<dbReference type="InterPro" id="IPR011993">
    <property type="entry name" value="PH-like_dom_sf"/>
</dbReference>
<dbReference type="PROSITE" id="PS50010">
    <property type="entry name" value="DH_2"/>
    <property type="match status" value="1"/>
</dbReference>
<dbReference type="InParanoid" id="A0A6J2VIY9"/>
<dbReference type="CDD" id="cd01221">
    <property type="entry name" value="PH_ephexin"/>
    <property type="match status" value="1"/>
</dbReference>
<dbReference type="PANTHER" id="PTHR12845">
    <property type="entry name" value="GUANINE NUCLEOTIDE EXCHANGE FACTOR"/>
    <property type="match status" value="1"/>
</dbReference>
<dbReference type="InterPro" id="IPR001452">
    <property type="entry name" value="SH3_domain"/>
</dbReference>
<evidence type="ECO:0000256" key="2">
    <source>
        <dbReference type="ARBA" id="ARBA00022658"/>
    </source>
</evidence>
<dbReference type="PROSITE" id="PS50003">
    <property type="entry name" value="PH_DOMAIN"/>
    <property type="match status" value="1"/>
</dbReference>
<dbReference type="FunFam" id="1.20.900.10:FF:000007">
    <property type="entry name" value="rho guanine nucleotide exchange factor 19"/>
    <property type="match status" value="1"/>
</dbReference>
<dbReference type="SMART" id="SM00326">
    <property type="entry name" value="SH3"/>
    <property type="match status" value="1"/>
</dbReference>
<gene>
    <name evidence="9" type="primary">arhgef15b</name>
</gene>
<dbReference type="InterPro" id="IPR047271">
    <property type="entry name" value="Ephexin-like"/>
</dbReference>
<dbReference type="InterPro" id="IPR035899">
    <property type="entry name" value="DBL_dom_sf"/>
</dbReference>
<evidence type="ECO:0000259" key="5">
    <source>
        <dbReference type="PROSITE" id="PS50002"/>
    </source>
</evidence>
<feature type="compositionally biased region" description="Basic residues" evidence="4">
    <location>
        <begin position="76"/>
        <end position="86"/>
    </location>
</feature>
<dbReference type="Gene3D" id="2.30.29.30">
    <property type="entry name" value="Pleckstrin-homology domain (PH domain)/Phosphotyrosine-binding domain (PTB)"/>
    <property type="match status" value="1"/>
</dbReference>
<feature type="compositionally biased region" description="Basic and acidic residues" evidence="4">
    <location>
        <begin position="209"/>
        <end position="234"/>
    </location>
</feature>
<dbReference type="AlphaFoldDB" id="A0A6J2VIY9"/>
<sequence>MSATEGTPCPSKPEPKPRPPVPSKRSNGTPELPSTEIDSTTSTAGKVKSIVDKFTLNPPSAGPLANGNSGEERPKKVPIVKPKPRTFHTTGEQAPPLPVKRSQSLRKREEEPTKTVAQGTNAASDVADGSRSAPDGKEVESLMTGRLKAEVEHNVDLSRVSCCVRNCSCICHLQRPGMKLVWVPINQEEENGKEKEGLNGEAEEEEYVEEKGREEQKTEKQQLDEEEDLYKSESSEEEEENEEDNEEKASLSNRPKLPYTLELKREQQRRRSDPGPHAVLNNISSNASQSPTSLSKAHSMEVPEEESIYEDRLEVLSVPTKTQPDKALTIPTITVLKPPRRSKPPSTPSNAASTSPASTDANTEEPPPAIPPRVPIVKGSNLRPGTVPRGGIPLPQPTAEELRALRPSPPLPTQNEPSPPQSPLIPHRPAPDPPCKSSQNGQSLSKHASQSPSAKAVEQDEGEGENTGKSEKKEEPRATLTRTKSIDLDADMEDEPLYQIYCRAVINNEIRRTVCRNISKTSYDYQLSSTDPEISKQLTHNKLWRDLPEVKDSGLLDTLSPEQCKYQESMFEVITSELSYMRSLRVLTDHFLESRDLNETLRVLDKKTLFSCILRIREVSERFLKDLVARLEDDVVMTDICDIIHYHGKHHFPAYIDYVRNQIYQEKCYTKLMQTNTQFAAVISRLQESPMCQRLPFMSFLLLPFQRITRIKMLIENILKRTQEGTKEEKSATKALESVSEIMQECNAQVGKMKQMEELIEINRTLEFDKLRAIPIITQKRFLEKRGELQEVAKGGTIFNLRPKLTPVFLFLFNDLLVIANKKSAERYMVLDYAHRSLVQVQSLPDESSTGSNENCFCLTLLENHQGRSVERVLKAPTQSDMHRWMAAFPGPKDPDKEMDEVIYEDWDCPQVQCVERYVAQQADELNLEPTEIVNVIRKTNEGWYEGIRLSDGQKGWFPVGNVLEITNEHVRRRNLRERYRVIQAASSLTKS</sequence>
<evidence type="ECO:0000259" key="7">
    <source>
        <dbReference type="PROSITE" id="PS50010"/>
    </source>
</evidence>
<dbReference type="CTD" id="555489"/>
<dbReference type="Pfam" id="PF00018">
    <property type="entry name" value="SH3_1"/>
    <property type="match status" value="1"/>
</dbReference>
<feature type="compositionally biased region" description="Pro residues" evidence="4">
    <location>
        <begin position="407"/>
        <end position="434"/>
    </location>
</feature>
<dbReference type="Pfam" id="PF00169">
    <property type="entry name" value="PH"/>
    <property type="match status" value="1"/>
</dbReference>
<feature type="compositionally biased region" description="Pro residues" evidence="4">
    <location>
        <begin position="365"/>
        <end position="374"/>
    </location>
</feature>
<dbReference type="OrthoDB" id="27593at2759"/>
<dbReference type="InterPro" id="IPR047270">
    <property type="entry name" value="PH_ephexin"/>
</dbReference>
<feature type="compositionally biased region" description="Polar residues" evidence="4">
    <location>
        <begin position="281"/>
        <end position="296"/>
    </location>
</feature>
<name>A0A6J2VIY9_CHACN</name>
<feature type="region of interest" description="Disordered" evidence="4">
    <location>
        <begin position="1"/>
        <end position="140"/>
    </location>
</feature>
<feature type="region of interest" description="Disordered" evidence="4">
    <location>
        <begin position="190"/>
        <end position="485"/>
    </location>
</feature>
<dbReference type="CDD" id="cd11793">
    <property type="entry name" value="SH3_ephexin1_like"/>
    <property type="match status" value="1"/>
</dbReference>
<reference evidence="9" key="1">
    <citation type="submission" date="2025-08" db="UniProtKB">
        <authorList>
            <consortium name="RefSeq"/>
        </authorList>
    </citation>
    <scope>IDENTIFICATION</scope>
</reference>
<protein>
    <submittedName>
        <fullName evidence="9">Rho guanine nucleotide exchange factor 15</fullName>
    </submittedName>
</protein>
<dbReference type="InterPro" id="IPR000219">
    <property type="entry name" value="DH_dom"/>
</dbReference>
<dbReference type="Gene3D" id="1.20.900.10">
    <property type="entry name" value="Dbl homology (DH) domain"/>
    <property type="match status" value="1"/>
</dbReference>
<accession>A0A6J2VIY9</accession>
<feature type="compositionally biased region" description="Acidic residues" evidence="4">
    <location>
        <begin position="235"/>
        <end position="246"/>
    </location>
</feature>
<keyword evidence="1 3" id="KW-0728">SH3 domain</keyword>
<feature type="domain" description="PH" evidence="6">
    <location>
        <begin position="791"/>
        <end position="894"/>
    </location>
</feature>
<dbReference type="InterPro" id="IPR036028">
    <property type="entry name" value="SH3-like_dom_sf"/>
</dbReference>
<feature type="compositionally biased region" description="Polar residues" evidence="4">
    <location>
        <begin position="436"/>
        <end position="453"/>
    </location>
</feature>
<proteinExistence type="predicted"/>
<dbReference type="GO" id="GO:0005085">
    <property type="term" value="F:guanyl-nucleotide exchange factor activity"/>
    <property type="evidence" value="ECO:0007669"/>
    <property type="project" value="UniProtKB-KW"/>
</dbReference>
<dbReference type="SUPFAM" id="SSF48065">
    <property type="entry name" value="DBL homology domain (DH-domain)"/>
    <property type="match status" value="1"/>
</dbReference>
<dbReference type="Gene3D" id="2.30.30.40">
    <property type="entry name" value="SH3 Domains"/>
    <property type="match status" value="1"/>
</dbReference>
<organism evidence="8 9">
    <name type="scientific">Chanos chanos</name>
    <name type="common">Milkfish</name>
    <name type="synonym">Mugil chanos</name>
    <dbReference type="NCBI Taxonomy" id="29144"/>
    <lineage>
        <taxon>Eukaryota</taxon>
        <taxon>Metazoa</taxon>
        <taxon>Chordata</taxon>
        <taxon>Craniata</taxon>
        <taxon>Vertebrata</taxon>
        <taxon>Euteleostomi</taxon>
        <taxon>Actinopterygii</taxon>
        <taxon>Neopterygii</taxon>
        <taxon>Teleostei</taxon>
        <taxon>Ostariophysi</taxon>
        <taxon>Gonorynchiformes</taxon>
        <taxon>Chanidae</taxon>
        <taxon>Chanos</taxon>
    </lineage>
</organism>
<evidence type="ECO:0000259" key="6">
    <source>
        <dbReference type="PROSITE" id="PS50003"/>
    </source>
</evidence>
<dbReference type="SUPFAM" id="SSF50044">
    <property type="entry name" value="SH3-domain"/>
    <property type="match status" value="1"/>
</dbReference>
<dbReference type="RefSeq" id="XP_030631892.1">
    <property type="nucleotide sequence ID" value="XM_030776032.1"/>
</dbReference>
<feature type="domain" description="SH3" evidence="5">
    <location>
        <begin position="907"/>
        <end position="968"/>
    </location>
</feature>
<evidence type="ECO:0000313" key="8">
    <source>
        <dbReference type="Proteomes" id="UP000504632"/>
    </source>
</evidence>
<dbReference type="GeneID" id="115813386"/>
<dbReference type="CDD" id="cd00160">
    <property type="entry name" value="RhoGEF"/>
    <property type="match status" value="1"/>
</dbReference>
<feature type="compositionally biased region" description="Low complexity" evidence="4">
    <location>
        <begin position="348"/>
        <end position="361"/>
    </location>
</feature>
<dbReference type="Proteomes" id="UP000504632">
    <property type="component" value="Chromosome 5"/>
</dbReference>
<feature type="compositionally biased region" description="Basic and acidic residues" evidence="4">
    <location>
        <begin position="466"/>
        <end position="477"/>
    </location>
</feature>